<keyword evidence="2" id="KW-1185">Reference proteome</keyword>
<name>A0A235F9F1_9BACL</name>
<dbReference type="Pfam" id="PF17356">
    <property type="entry name" value="PBSX_XtrA"/>
    <property type="match status" value="1"/>
</dbReference>
<dbReference type="EMBL" id="NOII01000002">
    <property type="protein sequence ID" value="OYD57882.1"/>
    <property type="molecule type" value="Genomic_DNA"/>
</dbReference>
<accession>A0A235F9F1</accession>
<dbReference type="OrthoDB" id="2738462at2"/>
<evidence type="ECO:0000313" key="2">
    <source>
        <dbReference type="Proteomes" id="UP000215059"/>
    </source>
</evidence>
<dbReference type="AlphaFoldDB" id="A0A235F9F1"/>
<comment type="caution">
    <text evidence="1">The sequence shown here is derived from an EMBL/GenBank/DDBJ whole genome shotgun (WGS) entry which is preliminary data.</text>
</comment>
<sequence>MKTAVIPVNVSTMTAEINAAESGKVYIVSNGKVTALELPKFGETSFITHDGKIDRVETNEKFKI</sequence>
<organism evidence="1 2">
    <name type="scientific">Fictibacillus aquaticus</name>
    <dbReference type="NCBI Taxonomy" id="2021314"/>
    <lineage>
        <taxon>Bacteria</taxon>
        <taxon>Bacillati</taxon>
        <taxon>Bacillota</taxon>
        <taxon>Bacilli</taxon>
        <taxon>Bacillales</taxon>
        <taxon>Fictibacillaceae</taxon>
        <taxon>Fictibacillus</taxon>
    </lineage>
</organism>
<dbReference type="InterPro" id="IPR035530">
    <property type="entry name" value="PBSX_XtrA"/>
</dbReference>
<dbReference type="Proteomes" id="UP000215059">
    <property type="component" value="Unassembled WGS sequence"/>
</dbReference>
<protein>
    <recommendedName>
        <fullName evidence="3">DUF3954 domain-containing protein</fullName>
    </recommendedName>
</protein>
<proteinExistence type="predicted"/>
<dbReference type="RefSeq" id="WP_094251915.1">
    <property type="nucleotide sequence ID" value="NZ_JBHLXL010000001.1"/>
</dbReference>
<gene>
    <name evidence="1" type="ORF">CGZ90_08250</name>
</gene>
<evidence type="ECO:0000313" key="1">
    <source>
        <dbReference type="EMBL" id="OYD57882.1"/>
    </source>
</evidence>
<evidence type="ECO:0008006" key="3">
    <source>
        <dbReference type="Google" id="ProtNLM"/>
    </source>
</evidence>
<reference evidence="1 2" key="1">
    <citation type="submission" date="2017-07" db="EMBL/GenBank/DDBJ databases">
        <title>Fictibacillus sp. nov. GDSW-R2A3 Genome sequencing and assembly.</title>
        <authorList>
            <person name="Mayilraj S."/>
        </authorList>
    </citation>
    <scope>NUCLEOTIDE SEQUENCE [LARGE SCALE GENOMIC DNA]</scope>
    <source>
        <strain evidence="1 2">GDSW-R2A3</strain>
    </source>
</reference>